<dbReference type="Gene3D" id="3.40.1350.140">
    <property type="entry name" value="MepB-like"/>
    <property type="match status" value="1"/>
</dbReference>
<organism evidence="1 2">
    <name type="scientific">Carnobacterium maltaromaticum</name>
    <name type="common">Carnobacterium piscicola</name>
    <dbReference type="NCBI Taxonomy" id="2751"/>
    <lineage>
        <taxon>Bacteria</taxon>
        <taxon>Bacillati</taxon>
        <taxon>Bacillota</taxon>
        <taxon>Bacilli</taxon>
        <taxon>Lactobacillales</taxon>
        <taxon>Carnobacteriaceae</taxon>
        <taxon>Carnobacterium</taxon>
    </lineage>
</organism>
<evidence type="ECO:0000313" key="1">
    <source>
        <dbReference type="EMBL" id="MDZ5757957.1"/>
    </source>
</evidence>
<reference evidence="1" key="1">
    <citation type="submission" date="2023-08" db="EMBL/GenBank/DDBJ databases">
        <title>Genomic characterization of piscicolin 126 produced by Carnobacterium maltaromaticum CM22 strain isolated from salmon (Salmo salar).</title>
        <authorList>
            <person name="Gonzalez-Gragera E."/>
            <person name="Garcia-Lopez J.D."/>
            <person name="Teso-Perez C."/>
            <person name="Gimenez-Hernandez I."/>
            <person name="Peralta-Sanchez J.M."/>
            <person name="Valdivia E."/>
            <person name="Montalban-Lopez M."/>
            <person name="Martin-Platero A.M."/>
            <person name="Banos A."/>
            <person name="Martinez-Bueno M."/>
        </authorList>
    </citation>
    <scope>NUCLEOTIDE SEQUENCE</scope>
    <source>
        <strain evidence="1">CM22</strain>
    </source>
</reference>
<comment type="caution">
    <text evidence="1">The sequence shown here is derived from an EMBL/GenBank/DDBJ whole genome shotgun (WGS) entry which is preliminary data.</text>
</comment>
<dbReference type="EMBL" id="JAVBVO010000003">
    <property type="protein sequence ID" value="MDZ5757957.1"/>
    <property type="molecule type" value="Genomic_DNA"/>
</dbReference>
<name>A0AAW9JNE6_CARML</name>
<accession>A0AAW9JNE6</accession>
<dbReference type="RefSeq" id="WP_322808594.1">
    <property type="nucleotide sequence ID" value="NZ_JAVBVO010000003.1"/>
</dbReference>
<dbReference type="InterPro" id="IPR038231">
    <property type="entry name" value="MepB-like_sf"/>
</dbReference>
<dbReference type="Pfam" id="PF08877">
    <property type="entry name" value="MepB-like"/>
    <property type="match status" value="1"/>
</dbReference>
<dbReference type="InterPro" id="IPR011235">
    <property type="entry name" value="MepB-like"/>
</dbReference>
<evidence type="ECO:0000313" key="2">
    <source>
        <dbReference type="Proteomes" id="UP001290462"/>
    </source>
</evidence>
<proteinExistence type="predicted"/>
<protein>
    <submittedName>
        <fullName evidence="1">MepB family protein</fullName>
    </submittedName>
</protein>
<dbReference type="Proteomes" id="UP001290462">
    <property type="component" value="Unassembled WGS sequence"/>
</dbReference>
<dbReference type="AlphaFoldDB" id="A0AAW9JNE6"/>
<gene>
    <name evidence="1" type="ORF">RAK27_04725</name>
</gene>
<sequence length="184" mass="21584">MENKKRKLDNNPQLTEASIHPDLIVTTEEVFRYFDWNQLDWEVEKQNSEYGAYLIKLDHLLIRFRVAKTTPTKVGQFVTLWKRNVKGIIEPYTSQDKMDFVVINTRLGEHIGQFVFPKRVLIEKGILSVNGVGGKRGFRVYPLWDQPDNPQAIQTQKWQLNYFLDVTQGSQQLNAKSIQRLYNI</sequence>